<dbReference type="InterPro" id="IPR037524">
    <property type="entry name" value="PA14/GLEYA"/>
</dbReference>
<accession>A0A9P6VYY9</accession>
<sequence>MRFTIVSTIVTYIICYSGSALATGSTGASCTPSLSNSSDGFQAKFFKYIYPDYARESSDEYFIATGYNKPHRLITTLTGITDINFYHFYNFNTNGPTWGLINDYNITISNFTESGDYTFQIGQTDDGSRIEIYENSSYQFCDMTVNKTVLQNIQYYDSSHISTATVKMEAGLPYPIKVVYFNKDSVAIETIQFTDPSGSIHNTFDGYVVHYKDITCPTTTPEEETLSLYVTSSNVVSSNAMSSGITASSVISSSNTLFEISSSETSLSTTSSSETSSSETSLSTTSSSIISSTATTSVTSSSVSELYFSINTFTSIRNSRLSTLDDPIVSKHTTTLEITSSSLSYSSSSNLTSSTSTRLMSSTSTVSLIFITSSISTIPINMSPAMDIIPLTTNSVKSLVTSSSNLVSSTPSPTGSKATVIDKSSIVLHSTINSEMSPGGITPLVASSDPEPSNIASSSILAHVMMSSIAPSSTSTVSFSSASFNNSIPRVTSSKTSSQTNTIHSHSSIFQNGTHRLSSIRALSQSTHSYDPSVSLLSTHSIHPKITSATESAVKPNAEIHSVITMSYQAIKVPISSSRQYIESPPRNTTRTSRYLTVSTTCSTNIPHTSYTNQNIDFERSKNISNDIVSTVSNIKYSSTEAKSNKQSSITNVGTKLIPGLAVQSTTSQITRSTSQGIQININGGISAKGNNGITYLILLMLTSFI</sequence>
<dbReference type="Pfam" id="PF10528">
    <property type="entry name" value="GLEYA"/>
    <property type="match status" value="1"/>
</dbReference>
<dbReference type="Proteomes" id="UP000750334">
    <property type="component" value="Unassembled WGS sequence"/>
</dbReference>
<evidence type="ECO:0000256" key="1">
    <source>
        <dbReference type="SAM" id="SignalP"/>
    </source>
</evidence>
<feature type="domain" description="PA14" evidence="2">
    <location>
        <begin position="52"/>
        <end position="207"/>
    </location>
</feature>
<protein>
    <recommendedName>
        <fullName evidence="2">PA14 domain-containing protein</fullName>
    </recommendedName>
</protein>
<reference evidence="3 4" key="1">
    <citation type="submission" date="2020-11" db="EMBL/GenBank/DDBJ databases">
        <title>Kefir isolates.</title>
        <authorList>
            <person name="Marcisauskas S."/>
            <person name="Kim Y."/>
            <person name="Blasche S."/>
        </authorList>
    </citation>
    <scope>NUCLEOTIDE SEQUENCE [LARGE SCALE GENOMIC DNA]</scope>
    <source>
        <strain evidence="3 4">OG2</strain>
    </source>
</reference>
<comment type="caution">
    <text evidence="3">The sequence shown here is derived from an EMBL/GenBank/DDBJ whole genome shotgun (WGS) entry which is preliminary data.</text>
</comment>
<name>A0A9P6VYY9_MAUEX</name>
<feature type="chain" id="PRO_5040177353" description="PA14 domain-containing protein" evidence="1">
    <location>
        <begin position="23"/>
        <end position="706"/>
    </location>
</feature>
<evidence type="ECO:0000313" key="4">
    <source>
        <dbReference type="Proteomes" id="UP000750334"/>
    </source>
</evidence>
<dbReference type="PROSITE" id="PS51257">
    <property type="entry name" value="PROKAR_LIPOPROTEIN"/>
    <property type="match status" value="1"/>
</dbReference>
<proteinExistence type="predicted"/>
<dbReference type="PROSITE" id="PS51820">
    <property type="entry name" value="PA14"/>
    <property type="match status" value="1"/>
</dbReference>
<dbReference type="InterPro" id="IPR018871">
    <property type="entry name" value="GLEYA_adhesin_domain"/>
</dbReference>
<feature type="signal peptide" evidence="1">
    <location>
        <begin position="1"/>
        <end position="22"/>
    </location>
</feature>
<gene>
    <name evidence="3" type="ORF">C6P45_002398</name>
</gene>
<dbReference type="EMBL" id="PUHR01000231">
    <property type="protein sequence ID" value="KAG0657694.1"/>
    <property type="molecule type" value="Genomic_DNA"/>
</dbReference>
<keyword evidence="1" id="KW-0732">Signal</keyword>
<dbReference type="OrthoDB" id="4070698at2759"/>
<dbReference type="AlphaFoldDB" id="A0A9P6VYY9"/>
<evidence type="ECO:0000259" key="2">
    <source>
        <dbReference type="PROSITE" id="PS51820"/>
    </source>
</evidence>
<keyword evidence="4" id="KW-1185">Reference proteome</keyword>
<evidence type="ECO:0000313" key="3">
    <source>
        <dbReference type="EMBL" id="KAG0657694.1"/>
    </source>
</evidence>
<dbReference type="Gene3D" id="2.60.120.1560">
    <property type="match status" value="1"/>
</dbReference>
<organism evidence="3 4">
    <name type="scientific">Maudiozyma exigua</name>
    <name type="common">Yeast</name>
    <name type="synonym">Kazachstania exigua</name>
    <dbReference type="NCBI Taxonomy" id="34358"/>
    <lineage>
        <taxon>Eukaryota</taxon>
        <taxon>Fungi</taxon>
        <taxon>Dikarya</taxon>
        <taxon>Ascomycota</taxon>
        <taxon>Saccharomycotina</taxon>
        <taxon>Saccharomycetes</taxon>
        <taxon>Saccharomycetales</taxon>
        <taxon>Saccharomycetaceae</taxon>
        <taxon>Maudiozyma</taxon>
    </lineage>
</organism>